<gene>
    <name evidence="2" type="ORF">MM415B02869_0003</name>
</gene>
<name>A0A6M3L253_9ZZZZ</name>
<dbReference type="AlphaFoldDB" id="A0A6M3L253"/>
<evidence type="ECO:0000256" key="1">
    <source>
        <dbReference type="SAM" id="MobiDB-lite"/>
    </source>
</evidence>
<dbReference type="EMBL" id="MT142741">
    <property type="protein sequence ID" value="QJA87922.1"/>
    <property type="molecule type" value="Genomic_DNA"/>
</dbReference>
<evidence type="ECO:0008006" key="3">
    <source>
        <dbReference type="Google" id="ProtNLM"/>
    </source>
</evidence>
<protein>
    <recommendedName>
        <fullName evidence="3">Portal protein</fullName>
    </recommendedName>
</protein>
<evidence type="ECO:0000313" key="2">
    <source>
        <dbReference type="EMBL" id="QJA87922.1"/>
    </source>
</evidence>
<proteinExistence type="predicted"/>
<accession>A0A6M3L253</accession>
<organism evidence="2">
    <name type="scientific">viral metagenome</name>
    <dbReference type="NCBI Taxonomy" id="1070528"/>
    <lineage>
        <taxon>unclassified sequences</taxon>
        <taxon>metagenomes</taxon>
        <taxon>organismal metagenomes</taxon>
    </lineage>
</organism>
<feature type="region of interest" description="Disordered" evidence="1">
    <location>
        <begin position="530"/>
        <end position="587"/>
    </location>
</feature>
<reference evidence="2" key="1">
    <citation type="submission" date="2020-03" db="EMBL/GenBank/DDBJ databases">
        <title>The deep terrestrial virosphere.</title>
        <authorList>
            <person name="Holmfeldt K."/>
            <person name="Nilsson E."/>
            <person name="Simone D."/>
            <person name="Lopez-Fernandez M."/>
            <person name="Wu X."/>
            <person name="de Brujin I."/>
            <person name="Lundin D."/>
            <person name="Andersson A."/>
            <person name="Bertilsson S."/>
            <person name="Dopson M."/>
        </authorList>
    </citation>
    <scope>NUCLEOTIDE SEQUENCE</scope>
    <source>
        <strain evidence="2">MM415B02869</strain>
    </source>
</reference>
<feature type="compositionally biased region" description="Polar residues" evidence="1">
    <location>
        <begin position="530"/>
        <end position="541"/>
    </location>
</feature>
<sequence length="587" mass="66504">MADNMSKIKDKEQDFNQRFIRMNDDRDLHLMKAYTLTDSMSKEVKNAISITMNEARIFSEKVLSLLNSAIMQSYITGKGLSDKETSVVESFLGDLFLTVDENLRKRGRKPLSSFVFYQDSLRGTIITRNLLRESGGMYTPEVLQCDSRFGTYEFGADSLMWGAAKFFRSPAMLKSEYPQAESKIPSGKRIEVYDYWDNEVNELYVAGKKIFEQANTLGYPPFVVVESASGLMMDDADHEKYHAESIFAPVRGILDEINRLASILTTLTQWSFLGPQQYKSQMGEMAQKPEQSPYGESTVIPVEINGGYFPFPINDIKNATRLLQSLLLSAIQRATFSFLEYGTLNMPLSAVAIQKMLNTREGVVAVRFYDTVSYYQQTARMFIDQYVNGGIKAVVGEPGIEREYNPKDLDKKYNIHYDFYSNSPEADIANTAVAQQQKALGLSWKKILTHTLKDPDPDGEIAQETDEQIAKTDMAVMLFNHVFHLRDMGDKFKDRFEQEKYYWKAEFSLQQLETLLRQRAQNQLTGYNFEANKQSGQQSKSMVPLMAGGGGGQAQAEDEEFSTPPEEQEQRAGNRAAVVRNQTAEGG</sequence>